<dbReference type="GO" id="GO:0005819">
    <property type="term" value="C:spindle"/>
    <property type="evidence" value="ECO:0007669"/>
    <property type="project" value="UniProtKB-SubCell"/>
</dbReference>
<keyword evidence="7" id="KW-0597">Phosphoprotein</keyword>
<dbReference type="InterPro" id="IPR003527">
    <property type="entry name" value="MAP_kinase_CS"/>
</dbReference>
<dbReference type="InParanoid" id="A0A673X8J5"/>
<dbReference type="PROSITE" id="PS01351">
    <property type="entry name" value="MAPK"/>
    <property type="match status" value="1"/>
</dbReference>
<keyword evidence="14" id="KW-0131">Cell cycle</keyword>
<keyword evidence="11 18" id="KW-0418">Kinase</keyword>
<feature type="binding site" evidence="17">
    <location>
        <position position="61"/>
    </location>
    <ligand>
        <name>ATP</name>
        <dbReference type="ChEBI" id="CHEBI:30616"/>
    </ligand>
</feature>
<comment type="subcellular location">
    <subcellularLocation>
        <location evidence="3">Cytoplasm</location>
        <location evidence="3">Cytoskeleton</location>
        <location evidence="3">Microtubule organizing center</location>
        <location evidence="3">Centrosome</location>
    </subcellularLocation>
    <subcellularLocation>
        <location evidence="2">Cytoplasm</location>
        <location evidence="2">Cytoskeleton</location>
        <location evidence="2">Spindle</location>
    </subcellularLocation>
</comment>
<keyword evidence="8 18" id="KW-0808">Transferase</keyword>
<protein>
    <recommendedName>
        <fullName evidence="18">Mitogen-activated protein kinase</fullName>
        <ecNumber evidence="18">2.7.11.24</ecNumber>
    </recommendedName>
</protein>
<reference evidence="21" key="1">
    <citation type="submission" date="2025-08" db="UniProtKB">
        <authorList>
            <consortium name="Ensembl"/>
        </authorList>
    </citation>
    <scope>IDENTIFICATION</scope>
</reference>
<dbReference type="InterPro" id="IPR008349">
    <property type="entry name" value="MAPK_ERK1/2"/>
</dbReference>
<evidence type="ECO:0000256" key="18">
    <source>
        <dbReference type="RuleBase" id="RU361165"/>
    </source>
</evidence>
<evidence type="ECO:0000256" key="2">
    <source>
        <dbReference type="ARBA" id="ARBA00004186"/>
    </source>
</evidence>
<dbReference type="GO" id="GO:0004707">
    <property type="term" value="F:MAP kinase activity"/>
    <property type="evidence" value="ECO:0007669"/>
    <property type="project" value="UniProtKB-EC"/>
</dbReference>
<dbReference type="SUPFAM" id="SSF56112">
    <property type="entry name" value="Protein kinase-like (PK-like)"/>
    <property type="match status" value="1"/>
</dbReference>
<organism evidence="21 22">
    <name type="scientific">Salmo trutta</name>
    <name type="common">Brown trout</name>
    <dbReference type="NCBI Taxonomy" id="8032"/>
    <lineage>
        <taxon>Eukaryota</taxon>
        <taxon>Metazoa</taxon>
        <taxon>Chordata</taxon>
        <taxon>Craniata</taxon>
        <taxon>Vertebrata</taxon>
        <taxon>Euteleostomi</taxon>
        <taxon>Actinopterygii</taxon>
        <taxon>Neopterygii</taxon>
        <taxon>Teleostei</taxon>
        <taxon>Protacanthopterygii</taxon>
        <taxon>Salmoniformes</taxon>
        <taxon>Salmonidae</taxon>
        <taxon>Salmoninae</taxon>
        <taxon>Salmo</taxon>
    </lineage>
</organism>
<proteinExistence type="inferred from homology"/>
<dbReference type="InterPro" id="IPR011009">
    <property type="entry name" value="Kinase-like_dom_sf"/>
</dbReference>
<evidence type="ECO:0000256" key="8">
    <source>
        <dbReference type="ARBA" id="ARBA00022679"/>
    </source>
</evidence>
<dbReference type="GO" id="GO:0006915">
    <property type="term" value="P:apoptotic process"/>
    <property type="evidence" value="ECO:0007669"/>
    <property type="project" value="UniProtKB-KW"/>
</dbReference>
<comment type="similarity">
    <text evidence="18">Belongs to the protein kinase superfamily. Ser/Thr protein kinase family. MAP kinase subfamily.</text>
</comment>
<keyword evidence="9" id="KW-0053">Apoptosis</keyword>
<dbReference type="Gene3D" id="1.10.510.10">
    <property type="entry name" value="Transferase(Phosphotransferase) domain 1"/>
    <property type="match status" value="1"/>
</dbReference>
<keyword evidence="6 18" id="KW-0723">Serine/threonine-protein kinase</keyword>
<dbReference type="InterPro" id="IPR017441">
    <property type="entry name" value="Protein_kinase_ATP_BS"/>
</dbReference>
<dbReference type="Proteomes" id="UP000472277">
    <property type="component" value="Chromosome 9"/>
</dbReference>
<evidence type="ECO:0000256" key="11">
    <source>
        <dbReference type="ARBA" id="ARBA00022777"/>
    </source>
</evidence>
<dbReference type="SMART" id="SM00220">
    <property type="entry name" value="S_TKc"/>
    <property type="match status" value="1"/>
</dbReference>
<evidence type="ECO:0000256" key="3">
    <source>
        <dbReference type="ARBA" id="ARBA00004300"/>
    </source>
</evidence>
<keyword evidence="5" id="KW-0963">Cytoplasm</keyword>
<dbReference type="PANTHER" id="PTHR24055">
    <property type="entry name" value="MITOGEN-ACTIVATED PROTEIN KINASE"/>
    <property type="match status" value="1"/>
</dbReference>
<evidence type="ECO:0000313" key="21">
    <source>
        <dbReference type="Ensembl" id="ENSSTUP00000017302.1"/>
    </source>
</evidence>
<comment type="similarity">
    <text evidence="4">Belongs to the protein kinase superfamily. CMGC Ser/Thr protein kinase family. MAP kinase subfamily.</text>
</comment>
<keyword evidence="13" id="KW-0206">Cytoskeleton</keyword>
<evidence type="ECO:0000256" key="13">
    <source>
        <dbReference type="ARBA" id="ARBA00023212"/>
    </source>
</evidence>
<evidence type="ECO:0000313" key="22">
    <source>
        <dbReference type="Proteomes" id="UP000472277"/>
    </source>
</evidence>
<dbReference type="Gene3D" id="3.30.200.20">
    <property type="entry name" value="Phosphorylase Kinase, domain 1"/>
    <property type="match status" value="1"/>
</dbReference>
<sequence>MATAAVCASGPNPGSGAELVRGQAFDVGPRYHNLSYIGEGAYGTVCSAYCRDNKVRVAIKKISPFEHQTYCQRTLREIKILLRFKHENVISINDIILTPSVDQMKDVYIVQDLMETDLYKLLKTQRLSNDHICYFLYQILRGLKYIHSANVLHRDLKPSNLLLNTTCDLKICDFGLARVADPDHDHTGFLTEYVATRWYRAPEIMLNSKGYTKSIDIWSVGCILAEMLSNRPIFPGKHYLDQLNHILGILGSPSQEDLNCIINIKARNYLLSLPLRCKVPWNSLFPKADPKALDLLDKMLTFNPHKRIEVEAALAHPYLEQYYDPTDEVMSPDPDSPLPGAVYDLTDEVMSPDPDSPLPGAVYDLTDEVMNPDPDSPLPGGVYDLTDEVMNPDPDSPLPGAVYDLTDEVMNPDPDSPLPGGVYDLTDEVMNPDPDSTLPGAVYDLTDEVMNPDPDSPLPGGVYDLTDEVMNPDPDSPLPGAVYDLTDEVMNPDPDSPLPGAVYDLTDEVMSPDPDSTLPGAVYDLTDEVMNPDPDSPLPGAVYDLTDEVMNPDPDSPLPGAVLRPYR</sequence>
<evidence type="ECO:0000256" key="15">
    <source>
        <dbReference type="ARBA" id="ARBA00047592"/>
    </source>
</evidence>
<dbReference type="InterPro" id="IPR050117">
    <property type="entry name" value="MAPK"/>
</dbReference>
<name>A0A673X8J5_SALTR</name>
<gene>
    <name evidence="21" type="primary">LOC115200671</name>
</gene>
<evidence type="ECO:0000256" key="6">
    <source>
        <dbReference type="ARBA" id="ARBA00022527"/>
    </source>
</evidence>
<dbReference type="Ensembl" id="ENSSTUT00000018219.1">
    <property type="protein sequence ID" value="ENSSTUP00000017302.1"/>
    <property type="gene ID" value="ENSSTUG00000007822.1"/>
</dbReference>
<feature type="domain" description="Protein kinase" evidence="20">
    <location>
        <begin position="31"/>
        <end position="319"/>
    </location>
</feature>
<dbReference type="FunFam" id="3.30.200.20:FF:000373">
    <property type="entry name" value="Mitogen-activated protein kinase 1"/>
    <property type="match status" value="1"/>
</dbReference>
<dbReference type="PRINTS" id="PR01770">
    <property type="entry name" value="ERK1ERK2MAPK"/>
</dbReference>
<dbReference type="AlphaFoldDB" id="A0A673X8J5"/>
<evidence type="ECO:0000256" key="1">
    <source>
        <dbReference type="ARBA" id="ARBA00001946"/>
    </source>
</evidence>
<dbReference type="GeneTree" id="ENSGT00940000156771"/>
<dbReference type="InterPro" id="IPR008271">
    <property type="entry name" value="Ser/Thr_kinase_AS"/>
</dbReference>
<evidence type="ECO:0000256" key="12">
    <source>
        <dbReference type="ARBA" id="ARBA00022840"/>
    </source>
</evidence>
<evidence type="ECO:0000256" key="17">
    <source>
        <dbReference type="PROSITE-ProRule" id="PRU10141"/>
    </source>
</evidence>
<dbReference type="Pfam" id="PF00069">
    <property type="entry name" value="Pkinase"/>
    <property type="match status" value="1"/>
</dbReference>
<evidence type="ECO:0000256" key="10">
    <source>
        <dbReference type="ARBA" id="ARBA00022741"/>
    </source>
</evidence>
<dbReference type="GO" id="GO:0005524">
    <property type="term" value="F:ATP binding"/>
    <property type="evidence" value="ECO:0007669"/>
    <property type="project" value="UniProtKB-UniRule"/>
</dbReference>
<dbReference type="GO" id="GO:0005813">
    <property type="term" value="C:centrosome"/>
    <property type="evidence" value="ECO:0007669"/>
    <property type="project" value="UniProtKB-SubCell"/>
</dbReference>
<evidence type="ECO:0000256" key="5">
    <source>
        <dbReference type="ARBA" id="ARBA00022490"/>
    </source>
</evidence>
<evidence type="ECO:0000256" key="14">
    <source>
        <dbReference type="ARBA" id="ARBA00023306"/>
    </source>
</evidence>
<dbReference type="InterPro" id="IPR000719">
    <property type="entry name" value="Prot_kinase_dom"/>
</dbReference>
<evidence type="ECO:0000256" key="7">
    <source>
        <dbReference type="ARBA" id="ARBA00022553"/>
    </source>
</evidence>
<reference evidence="21" key="2">
    <citation type="submission" date="2025-09" db="UniProtKB">
        <authorList>
            <consortium name="Ensembl"/>
        </authorList>
    </citation>
    <scope>IDENTIFICATION</scope>
</reference>
<evidence type="ECO:0000256" key="19">
    <source>
        <dbReference type="SAM" id="MobiDB-lite"/>
    </source>
</evidence>
<evidence type="ECO:0000259" key="20">
    <source>
        <dbReference type="PROSITE" id="PS50011"/>
    </source>
</evidence>
<accession>A0A673X8J5</accession>
<evidence type="ECO:0000256" key="16">
    <source>
        <dbReference type="ARBA" id="ARBA00048312"/>
    </source>
</evidence>
<dbReference type="FunFam" id="1.10.510.10:FF:000624">
    <property type="entry name" value="Mitogen-activated protein kinase"/>
    <property type="match status" value="1"/>
</dbReference>
<comment type="catalytic activity">
    <reaction evidence="16">
        <text>L-seryl-[protein] + ATP = O-phospho-L-seryl-[protein] + ADP + H(+)</text>
        <dbReference type="Rhea" id="RHEA:17989"/>
        <dbReference type="Rhea" id="RHEA-COMP:9863"/>
        <dbReference type="Rhea" id="RHEA-COMP:11604"/>
        <dbReference type="ChEBI" id="CHEBI:15378"/>
        <dbReference type="ChEBI" id="CHEBI:29999"/>
        <dbReference type="ChEBI" id="CHEBI:30616"/>
        <dbReference type="ChEBI" id="CHEBI:83421"/>
        <dbReference type="ChEBI" id="CHEBI:456216"/>
        <dbReference type="EC" id="2.7.11.24"/>
    </reaction>
</comment>
<comment type="catalytic activity">
    <reaction evidence="15 18">
        <text>L-threonyl-[protein] + ATP = O-phospho-L-threonyl-[protein] + ADP + H(+)</text>
        <dbReference type="Rhea" id="RHEA:46608"/>
        <dbReference type="Rhea" id="RHEA-COMP:11060"/>
        <dbReference type="Rhea" id="RHEA-COMP:11605"/>
        <dbReference type="ChEBI" id="CHEBI:15378"/>
        <dbReference type="ChEBI" id="CHEBI:30013"/>
        <dbReference type="ChEBI" id="CHEBI:30616"/>
        <dbReference type="ChEBI" id="CHEBI:61977"/>
        <dbReference type="ChEBI" id="CHEBI:456216"/>
        <dbReference type="EC" id="2.7.11.24"/>
    </reaction>
</comment>
<keyword evidence="22" id="KW-1185">Reference proteome</keyword>
<dbReference type="PROSITE" id="PS00107">
    <property type="entry name" value="PROTEIN_KINASE_ATP"/>
    <property type="match status" value="1"/>
</dbReference>
<dbReference type="CDD" id="cd07849">
    <property type="entry name" value="STKc_ERK1_2_like"/>
    <property type="match status" value="1"/>
</dbReference>
<keyword evidence="12 17" id="KW-0067">ATP-binding</keyword>
<keyword evidence="10 17" id="KW-0547">Nucleotide-binding</keyword>
<comment type="cofactor">
    <cofactor evidence="1 18">
        <name>Mg(2+)</name>
        <dbReference type="ChEBI" id="CHEBI:18420"/>
    </cofactor>
</comment>
<evidence type="ECO:0000256" key="4">
    <source>
        <dbReference type="ARBA" id="ARBA00008832"/>
    </source>
</evidence>
<feature type="region of interest" description="Disordered" evidence="19">
    <location>
        <begin position="547"/>
        <end position="567"/>
    </location>
</feature>
<dbReference type="PROSITE" id="PS00108">
    <property type="entry name" value="PROTEIN_KINASE_ST"/>
    <property type="match status" value="1"/>
</dbReference>
<dbReference type="EC" id="2.7.11.24" evidence="18"/>
<evidence type="ECO:0000256" key="9">
    <source>
        <dbReference type="ARBA" id="ARBA00022703"/>
    </source>
</evidence>
<dbReference type="PROSITE" id="PS50011">
    <property type="entry name" value="PROTEIN_KINASE_DOM"/>
    <property type="match status" value="1"/>
</dbReference>
<comment type="activity regulation">
    <text evidence="18">Activated by threonine and tyrosine phosphorylation.</text>
</comment>
<keyword evidence="18" id="KW-0460">Magnesium</keyword>